<evidence type="ECO:0000313" key="6">
    <source>
        <dbReference type="Proteomes" id="UP000054558"/>
    </source>
</evidence>
<feature type="compositionally biased region" description="Polar residues" evidence="4">
    <location>
        <begin position="182"/>
        <end position="193"/>
    </location>
</feature>
<feature type="region of interest" description="Disordered" evidence="4">
    <location>
        <begin position="41"/>
        <end position="77"/>
    </location>
</feature>
<dbReference type="AlphaFoldDB" id="A0A1Y1IFZ6"/>
<dbReference type="Pfam" id="PF07052">
    <property type="entry name" value="Hep_59"/>
    <property type="match status" value="1"/>
</dbReference>
<dbReference type="EMBL" id="DF237275">
    <property type="protein sequence ID" value="GAQ87028.1"/>
    <property type="molecule type" value="Genomic_DNA"/>
</dbReference>
<reference evidence="5 6" key="1">
    <citation type="journal article" date="2014" name="Nat. Commun.">
        <title>Klebsormidium flaccidum genome reveals primary factors for plant terrestrial adaptation.</title>
        <authorList>
            <person name="Hori K."/>
            <person name="Maruyama F."/>
            <person name="Fujisawa T."/>
            <person name="Togashi T."/>
            <person name="Yamamoto N."/>
            <person name="Seo M."/>
            <person name="Sato S."/>
            <person name="Yamada T."/>
            <person name="Mori H."/>
            <person name="Tajima N."/>
            <person name="Moriyama T."/>
            <person name="Ikeuchi M."/>
            <person name="Watanabe M."/>
            <person name="Wada H."/>
            <person name="Kobayashi K."/>
            <person name="Saito M."/>
            <person name="Masuda T."/>
            <person name="Sasaki-Sekimoto Y."/>
            <person name="Mashiguchi K."/>
            <person name="Awai K."/>
            <person name="Shimojima M."/>
            <person name="Masuda S."/>
            <person name="Iwai M."/>
            <person name="Nobusawa T."/>
            <person name="Narise T."/>
            <person name="Kondo S."/>
            <person name="Saito H."/>
            <person name="Sato R."/>
            <person name="Murakawa M."/>
            <person name="Ihara Y."/>
            <person name="Oshima-Yamada Y."/>
            <person name="Ohtaka K."/>
            <person name="Satoh M."/>
            <person name="Sonobe K."/>
            <person name="Ishii M."/>
            <person name="Ohtani R."/>
            <person name="Kanamori-Sato M."/>
            <person name="Honoki R."/>
            <person name="Miyazaki D."/>
            <person name="Mochizuki H."/>
            <person name="Umetsu J."/>
            <person name="Higashi K."/>
            <person name="Shibata D."/>
            <person name="Kamiya Y."/>
            <person name="Sato N."/>
            <person name="Nakamura Y."/>
            <person name="Tabata S."/>
            <person name="Ida S."/>
            <person name="Kurokawa K."/>
            <person name="Ohta H."/>
        </authorList>
    </citation>
    <scope>NUCLEOTIDE SEQUENCE [LARGE SCALE GENOMIC DNA]</scope>
    <source>
        <strain evidence="5 6">NIES-2285</strain>
    </source>
</reference>
<dbReference type="Proteomes" id="UP000054558">
    <property type="component" value="Unassembled WGS sequence"/>
</dbReference>
<protein>
    <recommendedName>
        <fullName evidence="7">Hepatocellular carcinoma-associated antigen 59 family protein</fullName>
    </recommendedName>
</protein>
<accession>A0A1Y1IFZ6</accession>
<feature type="compositionally biased region" description="Basic and acidic residues" evidence="4">
    <location>
        <begin position="41"/>
        <end position="62"/>
    </location>
</feature>
<organism evidence="5 6">
    <name type="scientific">Klebsormidium nitens</name>
    <name type="common">Green alga</name>
    <name type="synonym">Ulothrix nitens</name>
    <dbReference type="NCBI Taxonomy" id="105231"/>
    <lineage>
        <taxon>Eukaryota</taxon>
        <taxon>Viridiplantae</taxon>
        <taxon>Streptophyta</taxon>
        <taxon>Klebsormidiophyceae</taxon>
        <taxon>Klebsormidiales</taxon>
        <taxon>Klebsormidiaceae</taxon>
        <taxon>Klebsormidium</taxon>
    </lineage>
</organism>
<evidence type="ECO:0000256" key="2">
    <source>
        <dbReference type="ARBA" id="ARBA00007643"/>
    </source>
</evidence>
<dbReference type="GO" id="GO:0005681">
    <property type="term" value="C:spliceosomal complex"/>
    <property type="evidence" value="ECO:0000318"/>
    <property type="project" value="GO_Central"/>
</dbReference>
<feature type="compositionally biased region" description="Basic and acidic residues" evidence="4">
    <location>
        <begin position="194"/>
        <end position="203"/>
    </location>
</feature>
<keyword evidence="6" id="KW-1185">Reference proteome</keyword>
<dbReference type="OrthoDB" id="5627at2759"/>
<feature type="region of interest" description="Disordered" evidence="4">
    <location>
        <begin position="104"/>
        <end position="124"/>
    </location>
</feature>
<dbReference type="OMA" id="NIKTGGM"/>
<dbReference type="PANTHER" id="PTHR13486">
    <property type="entry name" value="TELOMERE LENGTH AND SILENCING PROTEIN 1 TLS1 FAMILY MEMBER"/>
    <property type="match status" value="1"/>
</dbReference>
<keyword evidence="3" id="KW-0539">Nucleus</keyword>
<comment type="subcellular location">
    <subcellularLocation>
        <location evidence="1">Nucleus</location>
    </subcellularLocation>
</comment>
<feature type="region of interest" description="Disordered" evidence="4">
    <location>
        <begin position="1"/>
        <end position="27"/>
    </location>
</feature>
<comment type="similarity">
    <text evidence="2">Belongs to the TLS1 family.</text>
</comment>
<dbReference type="InterPro" id="IPR010756">
    <property type="entry name" value="Tls1-like"/>
</dbReference>
<dbReference type="PANTHER" id="PTHR13486:SF2">
    <property type="entry name" value="SPLICING FACTOR C9ORF78"/>
    <property type="match status" value="1"/>
</dbReference>
<dbReference type="GO" id="GO:0000398">
    <property type="term" value="P:mRNA splicing, via spliceosome"/>
    <property type="evidence" value="ECO:0000318"/>
    <property type="project" value="GO_Central"/>
</dbReference>
<evidence type="ECO:0000256" key="4">
    <source>
        <dbReference type="SAM" id="MobiDB-lite"/>
    </source>
</evidence>
<evidence type="ECO:0000256" key="3">
    <source>
        <dbReference type="ARBA" id="ARBA00023242"/>
    </source>
</evidence>
<dbReference type="STRING" id="105231.A0A1Y1IFZ6"/>
<sequence length="244" mass="27569">MATDKKGKQFRKRKAAESDDDEEELDVRSALEETKYLQRLRERGKGIDAEKLGTGAKAKEATEVPPEEAPNDSEHALLDTFKQETTVTVEDPAMQRYIEEELAKRRGTAVQKAEQATNENELFMTPEHLRVRKRGDVDLGSSWTTGIVEVQLPVDYKLKNIEETEAAKKQLAEQSRGDKSRLGSSIPANYSTDYHQRGKEFANNRRGPPQGKAHNASGEKGLAATDDMVLERFRKRETHKAMRK</sequence>
<feature type="region of interest" description="Disordered" evidence="4">
    <location>
        <begin position="169"/>
        <end position="227"/>
    </location>
</feature>
<evidence type="ECO:0000313" key="5">
    <source>
        <dbReference type="EMBL" id="GAQ87028.1"/>
    </source>
</evidence>
<evidence type="ECO:0008006" key="7">
    <source>
        <dbReference type="Google" id="ProtNLM"/>
    </source>
</evidence>
<evidence type="ECO:0000256" key="1">
    <source>
        <dbReference type="ARBA" id="ARBA00004123"/>
    </source>
</evidence>
<name>A0A1Y1IFZ6_KLENI</name>
<gene>
    <name evidence="5" type="ORF">KFL_003260110</name>
</gene>
<proteinExistence type="inferred from homology"/>
<feature type="compositionally biased region" description="Basic and acidic residues" evidence="4">
    <location>
        <begin position="169"/>
        <end position="181"/>
    </location>
</feature>